<reference evidence="2" key="1">
    <citation type="submission" date="2025-08" db="UniProtKB">
        <authorList>
            <consortium name="RefSeq"/>
        </authorList>
    </citation>
    <scope>IDENTIFICATION</scope>
</reference>
<proteinExistence type="predicted"/>
<protein>
    <recommendedName>
        <fullName evidence="3">Rhamnogalacturonan endolyase</fullName>
    </recommendedName>
</protein>
<name>A0A1S3Y8T1_TOBAC</name>
<keyword evidence="1" id="KW-1133">Transmembrane helix</keyword>
<sequence>MGKNKQLSVHILEVTVVALLFLLVADCRPQNGRRLTIMPDVKLEIQPNDVTISNGFVNVTLSKPDGLITGISYGGINNILDTKLVETDRGYWISVWNLTGHGTARKQLSATSFEIISNNGNTTEISFKRIWNSSQTDEPPLDFDRRFHYMAVSDERQRVMPTQEDREKGKVLGFKEAVLLTNPANPDLKGEVDDKYFYANDNIKDKVHGWVCSNPPVGFWMINPRNEFRTGGPFKQDLTSHVGPTVLSVFFSTHYAGEDLAIKFQHGEAWKKVVGPVFVYLNSDASAKENPSILWTDAKKRMNQEVASWPYEFPLSQDYIKSNQRGTVTGQLFVNDWFINKRDVPASNAYIGLAPPGDAGSWQIENK</sequence>
<dbReference type="SUPFAM" id="SSF74650">
    <property type="entry name" value="Galactose mutarotase-like"/>
    <property type="match status" value="1"/>
</dbReference>
<dbReference type="OrthoDB" id="2130367at2759"/>
<dbReference type="PANTHER" id="PTHR32018">
    <property type="entry name" value="RHAMNOGALACTURONATE LYASE FAMILY PROTEIN"/>
    <property type="match status" value="1"/>
</dbReference>
<accession>A0A1S3Y8T1</accession>
<gene>
    <name evidence="2" type="primary">LOC107773833</name>
</gene>
<dbReference type="AlphaFoldDB" id="A0A1S3Y8T1"/>
<dbReference type="CDD" id="cd10320">
    <property type="entry name" value="RGL4_N"/>
    <property type="match status" value="1"/>
</dbReference>
<evidence type="ECO:0000313" key="2">
    <source>
        <dbReference type="RefSeq" id="XP_016448741.1"/>
    </source>
</evidence>
<evidence type="ECO:0000256" key="1">
    <source>
        <dbReference type="SAM" id="Phobius"/>
    </source>
</evidence>
<dbReference type="Pfam" id="PF06045">
    <property type="entry name" value="Rhamnogal_lyase"/>
    <property type="match status" value="1"/>
</dbReference>
<dbReference type="GO" id="GO:0030246">
    <property type="term" value="F:carbohydrate binding"/>
    <property type="evidence" value="ECO:0007669"/>
    <property type="project" value="InterPro"/>
</dbReference>
<evidence type="ECO:0008006" key="3">
    <source>
        <dbReference type="Google" id="ProtNLM"/>
    </source>
</evidence>
<dbReference type="OMA" id="PRNEFRT"/>
<dbReference type="STRING" id="4097.A0A1S3Y8T1"/>
<organism evidence="2">
    <name type="scientific">Nicotiana tabacum</name>
    <name type="common">Common tobacco</name>
    <dbReference type="NCBI Taxonomy" id="4097"/>
    <lineage>
        <taxon>Eukaryota</taxon>
        <taxon>Viridiplantae</taxon>
        <taxon>Streptophyta</taxon>
        <taxon>Embryophyta</taxon>
        <taxon>Tracheophyta</taxon>
        <taxon>Spermatophyta</taxon>
        <taxon>Magnoliopsida</taxon>
        <taxon>eudicotyledons</taxon>
        <taxon>Gunneridae</taxon>
        <taxon>Pentapetalae</taxon>
        <taxon>asterids</taxon>
        <taxon>lamiids</taxon>
        <taxon>Solanales</taxon>
        <taxon>Solanaceae</taxon>
        <taxon>Nicotianoideae</taxon>
        <taxon>Nicotianeae</taxon>
        <taxon>Nicotiana</taxon>
    </lineage>
</organism>
<dbReference type="KEGG" id="nta:107773833"/>
<dbReference type="InterPro" id="IPR010325">
    <property type="entry name" value="Rhamnogal_lyase"/>
</dbReference>
<dbReference type="InterPro" id="IPR014718">
    <property type="entry name" value="GH-type_carb-bd"/>
</dbReference>
<dbReference type="PANTHER" id="PTHR32018:SF50">
    <property type="entry name" value="RHAMNOGALACTURONAN ENDOLYASE"/>
    <property type="match status" value="1"/>
</dbReference>
<keyword evidence="1" id="KW-0472">Membrane</keyword>
<dbReference type="RefSeq" id="XP_016448741.1">
    <property type="nucleotide sequence ID" value="XM_016593255.1"/>
</dbReference>
<dbReference type="GO" id="GO:0003824">
    <property type="term" value="F:catalytic activity"/>
    <property type="evidence" value="ECO:0007669"/>
    <property type="project" value="InterPro"/>
</dbReference>
<dbReference type="GO" id="GO:0005975">
    <property type="term" value="P:carbohydrate metabolic process"/>
    <property type="evidence" value="ECO:0007669"/>
    <property type="project" value="InterPro"/>
</dbReference>
<keyword evidence="1" id="KW-0812">Transmembrane</keyword>
<dbReference type="InterPro" id="IPR011013">
    <property type="entry name" value="Gal_mutarotase_sf_dom"/>
</dbReference>
<dbReference type="PaxDb" id="4097-A0A1S3Y8T1"/>
<feature type="non-terminal residue" evidence="2">
    <location>
        <position position="367"/>
    </location>
</feature>
<dbReference type="InterPro" id="IPR051850">
    <property type="entry name" value="Polysacch_Lyase_4"/>
</dbReference>
<feature type="transmembrane region" description="Helical" evidence="1">
    <location>
        <begin position="7"/>
        <end position="25"/>
    </location>
</feature>
<dbReference type="Gene3D" id="2.70.98.10">
    <property type="match status" value="1"/>
</dbReference>